<accession>A0A060T992</accession>
<gene>
    <name evidence="3" type="ORF">GNLVRS02_ARAD1D16654g</name>
</gene>
<dbReference type="InterPro" id="IPR036065">
    <property type="entry name" value="BolA-like_sf"/>
</dbReference>
<dbReference type="PANTHER" id="PTHR46188">
    <property type="entry name" value="BOLA-LIKE PROTEIN 3"/>
    <property type="match status" value="1"/>
</dbReference>
<comment type="similarity">
    <text evidence="1 2">Belongs to the BolA/IbaG family.</text>
</comment>
<dbReference type="InterPro" id="IPR052275">
    <property type="entry name" value="Mt_Fe-S_assembly_factor"/>
</dbReference>
<dbReference type="PhylomeDB" id="A0A060T992"/>
<name>A0A060T992_BLAAD</name>
<reference evidence="3" key="2">
    <citation type="submission" date="2014-06" db="EMBL/GenBank/DDBJ databases">
        <title>The complete genome of Blastobotrys (Arxula) adeninivorans LS3 - a yeast of biotechnological interest.</title>
        <authorList>
            <person name="Kunze G."/>
            <person name="Gaillardin C."/>
            <person name="Czernicka M."/>
            <person name="Durrens P."/>
            <person name="Martin T."/>
            <person name="Boer E."/>
            <person name="Gabaldon T."/>
            <person name="Cruz J."/>
            <person name="Talla E."/>
            <person name="Marck C."/>
            <person name="Goffeau A."/>
            <person name="Barbe V."/>
            <person name="Baret P."/>
            <person name="Baronian K."/>
            <person name="Beier S."/>
            <person name="Bleykasten C."/>
            <person name="Bode R."/>
            <person name="Casaregola S."/>
            <person name="Despons L."/>
            <person name="Fairhead C."/>
            <person name="Giersberg M."/>
            <person name="Gierski P."/>
            <person name="Hahnel U."/>
            <person name="Hartmann A."/>
            <person name="Jankowska D."/>
            <person name="Jubin C."/>
            <person name="Jung P."/>
            <person name="Lafontaine I."/>
            <person name="Leh-Louis V."/>
            <person name="Lemaire M."/>
            <person name="Marcet-Houben M."/>
            <person name="Mascher M."/>
            <person name="Morel G."/>
            <person name="Richard G.-F."/>
            <person name="Riechen J."/>
            <person name="Sacerdot C."/>
            <person name="Sarkar A."/>
            <person name="Savel G."/>
            <person name="Schacherer J."/>
            <person name="Sherman D."/>
            <person name="Straub M.-L."/>
            <person name="Stein N."/>
            <person name="Thierry A."/>
            <person name="Trautwein-Schult A."/>
            <person name="Westhof E."/>
            <person name="Worch S."/>
            <person name="Dujon B."/>
            <person name="Souciet J.-L."/>
            <person name="Wincker P."/>
            <person name="Scholz U."/>
            <person name="Neuveglise N."/>
        </authorList>
    </citation>
    <scope>NUCLEOTIDE SEQUENCE</scope>
    <source>
        <strain evidence="3">LS3</strain>
    </source>
</reference>
<evidence type="ECO:0000256" key="1">
    <source>
        <dbReference type="ARBA" id="ARBA00005578"/>
    </source>
</evidence>
<evidence type="ECO:0000256" key="2">
    <source>
        <dbReference type="RuleBase" id="RU003860"/>
    </source>
</evidence>
<evidence type="ECO:0000313" key="3">
    <source>
        <dbReference type="EMBL" id="CDP37665.1"/>
    </source>
</evidence>
<organism evidence="3">
    <name type="scientific">Blastobotrys adeninivorans</name>
    <name type="common">Yeast</name>
    <name type="synonym">Arxula adeninivorans</name>
    <dbReference type="NCBI Taxonomy" id="409370"/>
    <lineage>
        <taxon>Eukaryota</taxon>
        <taxon>Fungi</taxon>
        <taxon>Dikarya</taxon>
        <taxon>Ascomycota</taxon>
        <taxon>Saccharomycotina</taxon>
        <taxon>Dipodascomycetes</taxon>
        <taxon>Dipodascales</taxon>
        <taxon>Trichomonascaceae</taxon>
        <taxon>Blastobotrys</taxon>
    </lineage>
</organism>
<dbReference type="EMBL" id="HG937694">
    <property type="protein sequence ID" value="CDP37665.1"/>
    <property type="molecule type" value="Genomic_DNA"/>
</dbReference>
<dbReference type="AlphaFoldDB" id="A0A060T992"/>
<sequence length="105" mass="11855">MLRRLVQSPVITGGVGKRALSSSSVLRNELDAYEQQIFDKLQQRLSPKELMVKDVSGGCGSMFAIQIVSDQFKGMPMVRQHRLVNDILKDDISQWHGLQLKTRAE</sequence>
<dbReference type="Gene3D" id="3.10.20.90">
    <property type="entry name" value="Phosphatidylinositol 3-kinase Catalytic Subunit, Chain A, domain 1"/>
    <property type="match status" value="1"/>
</dbReference>
<dbReference type="InterPro" id="IPR002634">
    <property type="entry name" value="BolA"/>
</dbReference>
<proteinExistence type="inferred from homology"/>
<dbReference type="Pfam" id="PF01722">
    <property type="entry name" value="BolA"/>
    <property type="match status" value="1"/>
</dbReference>
<dbReference type="SUPFAM" id="SSF82657">
    <property type="entry name" value="BolA-like"/>
    <property type="match status" value="1"/>
</dbReference>
<dbReference type="GO" id="GO:0005759">
    <property type="term" value="C:mitochondrial matrix"/>
    <property type="evidence" value="ECO:0007669"/>
    <property type="project" value="TreeGrafter"/>
</dbReference>
<dbReference type="PANTHER" id="PTHR46188:SF1">
    <property type="entry name" value="BOLA-LIKE PROTEIN 3"/>
    <property type="match status" value="1"/>
</dbReference>
<reference evidence="3" key="1">
    <citation type="submission" date="2014-02" db="EMBL/GenBank/DDBJ databases">
        <authorList>
            <person name="Genoscope - CEA"/>
        </authorList>
    </citation>
    <scope>NUCLEOTIDE SEQUENCE</scope>
    <source>
        <strain evidence="3">LS3</strain>
    </source>
</reference>
<protein>
    <submittedName>
        <fullName evidence="3">ARAD1D16654p</fullName>
    </submittedName>
</protein>